<dbReference type="Proteomes" id="UP000094802">
    <property type="component" value="Unassembled WGS sequence"/>
</dbReference>
<sequence length="182" mass="20566">MNKFDWFSKLGNVVGVSFPFTSNFIQLKAEIDSYHLEQRVKVLEDPISSIAPNVIELSKALYSDFKQCNDHFLDFSDNYKTYERTIHLLDGAGYINKAGIIIEFDNPIYILYMAGWSESDQILSELVGYVDSCESGVCIPLANLSTSFDVPDKLIIAIFEIYAEKGLGFYDNTIGHESYIGK</sequence>
<organism evidence="1 2">
    <name type="scientific">Vibrio splendidus 12E03</name>
    <dbReference type="NCBI Taxonomy" id="1191305"/>
    <lineage>
        <taxon>Bacteria</taxon>
        <taxon>Pseudomonadati</taxon>
        <taxon>Pseudomonadota</taxon>
        <taxon>Gammaproteobacteria</taxon>
        <taxon>Vibrionales</taxon>
        <taxon>Vibrionaceae</taxon>
        <taxon>Vibrio</taxon>
    </lineage>
</organism>
<dbReference type="EMBL" id="AJZD02000011">
    <property type="protein sequence ID" value="OEF95174.1"/>
    <property type="molecule type" value="Genomic_DNA"/>
</dbReference>
<dbReference type="AlphaFoldDB" id="A0A1E5FXP4"/>
<reference evidence="1 2" key="1">
    <citation type="journal article" date="2012" name="Science">
        <title>Ecological populations of bacteria act as socially cohesive units of antibiotic production and resistance.</title>
        <authorList>
            <person name="Cordero O.X."/>
            <person name="Wildschutte H."/>
            <person name="Kirkup B."/>
            <person name="Proehl S."/>
            <person name="Ngo L."/>
            <person name="Hussain F."/>
            <person name="Le Roux F."/>
            <person name="Mincer T."/>
            <person name="Polz M.F."/>
        </authorList>
    </citation>
    <scope>NUCLEOTIDE SEQUENCE [LARGE SCALE GENOMIC DNA]</scope>
    <source>
        <strain evidence="1 2">12E03</strain>
    </source>
</reference>
<name>A0A1E5FXP4_VIBSP</name>
<protein>
    <submittedName>
        <fullName evidence="1">Uncharacterized protein</fullName>
    </submittedName>
</protein>
<dbReference type="OrthoDB" id="5819198at2"/>
<comment type="caution">
    <text evidence="1">The sequence shown here is derived from an EMBL/GenBank/DDBJ whole genome shotgun (WGS) entry which is preliminary data.</text>
</comment>
<accession>A0A1E5FXP4</accession>
<evidence type="ECO:0000313" key="1">
    <source>
        <dbReference type="EMBL" id="OEF95174.1"/>
    </source>
</evidence>
<gene>
    <name evidence="1" type="ORF">A142_14485</name>
</gene>
<proteinExistence type="predicted"/>
<evidence type="ECO:0000313" key="2">
    <source>
        <dbReference type="Proteomes" id="UP000094802"/>
    </source>
</evidence>
<dbReference type="RefSeq" id="WP_019819927.1">
    <property type="nucleotide sequence ID" value="NZ_AJZD02000011.1"/>
</dbReference>